<dbReference type="GO" id="GO:0015558">
    <property type="term" value="F:secondary active p-aminobenzoyl-glutamate transmembrane transporter activity"/>
    <property type="evidence" value="ECO:0007669"/>
    <property type="project" value="InterPro"/>
</dbReference>
<keyword evidence="1" id="KW-0472">Membrane</keyword>
<feature type="transmembrane region" description="Helical" evidence="1">
    <location>
        <begin position="89"/>
        <end position="106"/>
    </location>
</feature>
<feature type="transmembrane region" description="Helical" evidence="1">
    <location>
        <begin position="347"/>
        <end position="366"/>
    </location>
</feature>
<accession>A0A1G9A3S5</accession>
<organism evidence="2 3">
    <name type="scientific">Natronincola ferrireducens</name>
    <dbReference type="NCBI Taxonomy" id="393762"/>
    <lineage>
        <taxon>Bacteria</taxon>
        <taxon>Bacillati</taxon>
        <taxon>Bacillota</taxon>
        <taxon>Clostridia</taxon>
        <taxon>Peptostreptococcales</taxon>
        <taxon>Natronincolaceae</taxon>
        <taxon>Natronincola</taxon>
    </lineage>
</organism>
<evidence type="ECO:0000256" key="1">
    <source>
        <dbReference type="SAM" id="Phobius"/>
    </source>
</evidence>
<keyword evidence="1" id="KW-1133">Transmembrane helix</keyword>
<feature type="transmembrane region" description="Helical" evidence="1">
    <location>
        <begin position="483"/>
        <end position="503"/>
    </location>
</feature>
<evidence type="ECO:0000313" key="3">
    <source>
        <dbReference type="Proteomes" id="UP000198718"/>
    </source>
</evidence>
<dbReference type="InterPro" id="IPR004697">
    <property type="entry name" value="AbgT"/>
</dbReference>
<feature type="transmembrane region" description="Helical" evidence="1">
    <location>
        <begin position="413"/>
        <end position="432"/>
    </location>
</feature>
<dbReference type="PANTHER" id="PTHR30282">
    <property type="entry name" value="P-AMINOBENZOYL GLUTAMATE TRANSPORTER"/>
    <property type="match status" value="1"/>
</dbReference>
<feature type="transmembrane region" description="Helical" evidence="1">
    <location>
        <begin position="386"/>
        <end position="406"/>
    </location>
</feature>
<feature type="transmembrane region" description="Helical" evidence="1">
    <location>
        <begin position="156"/>
        <end position="176"/>
    </location>
</feature>
<gene>
    <name evidence="2" type="ORF">SAMN05660472_01052</name>
</gene>
<proteinExistence type="predicted"/>
<name>A0A1G9A3S5_9FIRM</name>
<keyword evidence="1" id="KW-0812">Transmembrane</keyword>
<feature type="transmembrane region" description="Helical" evidence="1">
    <location>
        <begin position="308"/>
        <end position="326"/>
    </location>
</feature>
<feature type="transmembrane region" description="Helical" evidence="1">
    <location>
        <begin position="266"/>
        <end position="288"/>
    </location>
</feature>
<reference evidence="2 3" key="1">
    <citation type="submission" date="2016-10" db="EMBL/GenBank/DDBJ databases">
        <authorList>
            <person name="de Groot N.N."/>
        </authorList>
    </citation>
    <scope>NUCLEOTIDE SEQUENCE [LARGE SCALE GENOMIC DNA]</scope>
    <source>
        <strain evidence="2 3">DSM 18346</strain>
    </source>
</reference>
<feature type="transmembrane region" description="Helical" evidence="1">
    <location>
        <begin position="216"/>
        <end position="234"/>
    </location>
</feature>
<dbReference type="EMBL" id="FNFP01000001">
    <property type="protein sequence ID" value="SDK22002.1"/>
    <property type="molecule type" value="Genomic_DNA"/>
</dbReference>
<dbReference type="AlphaFoldDB" id="A0A1G9A3S5"/>
<dbReference type="RefSeq" id="WP_090551243.1">
    <property type="nucleotide sequence ID" value="NZ_FNFP01000001.1"/>
</dbReference>
<sequence length="513" mass="54940">MANSVKTAKKGKLFERILNSIEKTGNKLPDPVTLFVLLSTGIILISWMASTAGVSVIHPSTGDTVTVVNLMNREGLTRILTGFVKNFQSFPPLGLVLVVMLGAGVAEKSGLMQTAMRNSISKVPSKLVTATIIFVGIMANAAGDAGFIVLPPLAAIVFLGIGRHPIIGIFAAYAGVSGGFAANLMINMGDILVASFTIPAAQVIDSAYQGTPAMNIYFTIASTVLLVVAGVFVTEKIIAPRFPKYEGITHEENTIIDEKEQKGLRWAGISVILLVSLLVALCVGENAFMADSATGSILAWEAPLMQGLVPIITLFFLIPGLIYGKITGSIESDKQAVSLMGESMKDMGPYIVLAFVASQFLAYFNWSNIGVVISVKGAEFLENAGFTGMGLIIGFIILSSFINIFVGSASAKWAIMAPIFVPMFLLLGYNPAVTQIAYRIGDSLTNPVSPLFPYFPILLAFTRKYDKEAGIGTMIANMLPYSIVFAIMWTILLILFILFNIPLGPNAGIYYRM</sequence>
<dbReference type="OrthoDB" id="3314392at2"/>
<feature type="transmembrane region" description="Helical" evidence="1">
    <location>
        <begin position="127"/>
        <end position="150"/>
    </location>
</feature>
<feature type="transmembrane region" description="Helical" evidence="1">
    <location>
        <begin position="183"/>
        <end position="204"/>
    </location>
</feature>
<dbReference type="GO" id="GO:1902604">
    <property type="term" value="P:p-aminobenzoyl-glutamate transmembrane transport"/>
    <property type="evidence" value="ECO:0007669"/>
    <property type="project" value="InterPro"/>
</dbReference>
<dbReference type="Pfam" id="PF03806">
    <property type="entry name" value="ABG_transport"/>
    <property type="match status" value="1"/>
</dbReference>
<protein>
    <submittedName>
        <fullName evidence="2">Aminobenzoyl-glutamate transport protein</fullName>
    </submittedName>
</protein>
<dbReference type="Proteomes" id="UP000198718">
    <property type="component" value="Unassembled WGS sequence"/>
</dbReference>
<evidence type="ECO:0000313" key="2">
    <source>
        <dbReference type="EMBL" id="SDK22002.1"/>
    </source>
</evidence>
<dbReference type="STRING" id="393762.SAMN05660472_01052"/>
<feature type="transmembrane region" description="Helical" evidence="1">
    <location>
        <begin position="32"/>
        <end position="50"/>
    </location>
</feature>
<keyword evidence="3" id="KW-1185">Reference proteome</keyword>
<dbReference type="PANTHER" id="PTHR30282:SF0">
    <property type="entry name" value="P-AMINOBENZOYL-GLUTAMATE TRANSPORT PROTEIN"/>
    <property type="match status" value="1"/>
</dbReference>